<dbReference type="Proteomes" id="UP001633002">
    <property type="component" value="Unassembled WGS sequence"/>
</dbReference>
<sequence length="105" mass="11986">MARIPASPPFRNPATDALKDFNTPKVAPGAINYRNVVKLSFDMLRSCSKLKDKVGHHSGSHKLGHQSGSHKLFNKLFNKGFKVFEVKFNRGFKVKWRGYKVKWRG</sequence>
<dbReference type="EMBL" id="JBJQOH010000007">
    <property type="protein sequence ID" value="KAL3679942.1"/>
    <property type="molecule type" value="Genomic_DNA"/>
</dbReference>
<proteinExistence type="predicted"/>
<evidence type="ECO:0000313" key="1">
    <source>
        <dbReference type="EMBL" id="KAL3679942.1"/>
    </source>
</evidence>
<keyword evidence="2" id="KW-1185">Reference proteome</keyword>
<protein>
    <submittedName>
        <fullName evidence="1">Uncharacterized protein</fullName>
    </submittedName>
</protein>
<evidence type="ECO:0000313" key="2">
    <source>
        <dbReference type="Proteomes" id="UP001633002"/>
    </source>
</evidence>
<gene>
    <name evidence="1" type="ORF">R1sor_022898</name>
</gene>
<dbReference type="AlphaFoldDB" id="A0ABD3GP62"/>
<organism evidence="1 2">
    <name type="scientific">Riccia sorocarpa</name>
    <dbReference type="NCBI Taxonomy" id="122646"/>
    <lineage>
        <taxon>Eukaryota</taxon>
        <taxon>Viridiplantae</taxon>
        <taxon>Streptophyta</taxon>
        <taxon>Embryophyta</taxon>
        <taxon>Marchantiophyta</taxon>
        <taxon>Marchantiopsida</taxon>
        <taxon>Marchantiidae</taxon>
        <taxon>Marchantiales</taxon>
        <taxon>Ricciaceae</taxon>
        <taxon>Riccia</taxon>
    </lineage>
</organism>
<name>A0ABD3GP62_9MARC</name>
<comment type="caution">
    <text evidence="1">The sequence shown here is derived from an EMBL/GenBank/DDBJ whole genome shotgun (WGS) entry which is preliminary data.</text>
</comment>
<accession>A0ABD3GP62</accession>
<reference evidence="1 2" key="1">
    <citation type="submission" date="2024-09" db="EMBL/GenBank/DDBJ databases">
        <title>Chromosome-scale assembly of Riccia sorocarpa.</title>
        <authorList>
            <person name="Paukszto L."/>
        </authorList>
    </citation>
    <scope>NUCLEOTIDE SEQUENCE [LARGE SCALE GENOMIC DNA]</scope>
    <source>
        <strain evidence="1">LP-2024</strain>
        <tissue evidence="1">Aerial parts of the thallus</tissue>
    </source>
</reference>